<dbReference type="InterPro" id="IPR036869">
    <property type="entry name" value="J_dom_sf"/>
</dbReference>
<name>A0A0B7AXE6_9EUPU</name>
<gene>
    <name evidence="3" type="primary">ORF144276</name>
</gene>
<dbReference type="PANTHER" id="PTHR44825">
    <property type="match status" value="1"/>
</dbReference>
<proteinExistence type="predicted"/>
<keyword evidence="1" id="KW-1133">Transmembrane helix</keyword>
<keyword evidence="1" id="KW-0472">Membrane</keyword>
<organism evidence="3">
    <name type="scientific">Arion vulgaris</name>
    <dbReference type="NCBI Taxonomy" id="1028688"/>
    <lineage>
        <taxon>Eukaryota</taxon>
        <taxon>Metazoa</taxon>
        <taxon>Spiralia</taxon>
        <taxon>Lophotrochozoa</taxon>
        <taxon>Mollusca</taxon>
        <taxon>Gastropoda</taxon>
        <taxon>Heterobranchia</taxon>
        <taxon>Euthyneura</taxon>
        <taxon>Panpulmonata</taxon>
        <taxon>Eupulmonata</taxon>
        <taxon>Stylommatophora</taxon>
        <taxon>Helicina</taxon>
        <taxon>Arionoidea</taxon>
        <taxon>Arionidae</taxon>
        <taxon>Arion</taxon>
    </lineage>
</organism>
<dbReference type="PANTHER" id="PTHR44825:SF1">
    <property type="entry name" value="DNAJ HOMOLOG SUBFAMILY C MEMBER 4"/>
    <property type="match status" value="1"/>
</dbReference>
<dbReference type="Gene3D" id="1.10.287.110">
    <property type="entry name" value="DnaJ domain"/>
    <property type="match status" value="1"/>
</dbReference>
<evidence type="ECO:0000313" key="3">
    <source>
        <dbReference type="EMBL" id="CEK84746.1"/>
    </source>
</evidence>
<dbReference type="Pfam" id="PF00226">
    <property type="entry name" value="DnaJ"/>
    <property type="match status" value="1"/>
</dbReference>
<dbReference type="PRINTS" id="PR00625">
    <property type="entry name" value="JDOMAIN"/>
</dbReference>
<reference evidence="3" key="1">
    <citation type="submission" date="2014-12" db="EMBL/GenBank/DDBJ databases">
        <title>Insight into the proteome of Arion vulgaris.</title>
        <authorList>
            <person name="Aradska J."/>
            <person name="Bulat T."/>
            <person name="Smidak R."/>
            <person name="Sarate P."/>
            <person name="Gangsoo J."/>
            <person name="Sialana F."/>
            <person name="Bilban M."/>
            <person name="Lubec G."/>
        </authorList>
    </citation>
    <scope>NUCLEOTIDE SEQUENCE</scope>
    <source>
        <tissue evidence="3">Skin</tissue>
    </source>
</reference>
<feature type="domain" description="J" evidence="2">
    <location>
        <begin position="34"/>
        <end position="98"/>
    </location>
</feature>
<feature type="transmembrane region" description="Helical" evidence="1">
    <location>
        <begin position="143"/>
        <end position="166"/>
    </location>
</feature>
<keyword evidence="1" id="KW-0812">Transmembrane</keyword>
<evidence type="ECO:0000259" key="2">
    <source>
        <dbReference type="PROSITE" id="PS50076"/>
    </source>
</evidence>
<dbReference type="InterPro" id="IPR001623">
    <property type="entry name" value="DnaJ_domain"/>
</dbReference>
<protein>
    <recommendedName>
        <fullName evidence="2">J domain-containing protein</fullName>
    </recommendedName>
</protein>
<dbReference type="EMBL" id="HACG01037881">
    <property type="protein sequence ID" value="CEK84746.1"/>
    <property type="molecule type" value="Transcribed_RNA"/>
</dbReference>
<dbReference type="SMART" id="SM00271">
    <property type="entry name" value="DnaJ"/>
    <property type="match status" value="1"/>
</dbReference>
<dbReference type="InterPro" id="IPR052763">
    <property type="entry name" value="DnaJ_C4"/>
</dbReference>
<accession>A0A0B7AXE6</accession>
<evidence type="ECO:0000256" key="1">
    <source>
        <dbReference type="SAM" id="Phobius"/>
    </source>
</evidence>
<sequence length="231" mass="26356">MSSTRAALKTVPAVPSLFHLAATRTLTVLRPKQTHYEILDLSPLATAKDIRQAFLKLSKQCHPDTSNNHTNQKKFVQVNEAYTVLSKPASRREYDASLHIAASTSRSHPYGHHQQSDYYSYKGQSFDETDRVREHKGQHSSDFFTTFCLITAGITFATVYIIMHYMETIIPIPNIKGMRKDLTIDELKQHDLFMVSEYNGVRVHYYAVPTKSDPETYAVLAVQQTERKDSD</sequence>
<dbReference type="CDD" id="cd06257">
    <property type="entry name" value="DnaJ"/>
    <property type="match status" value="1"/>
</dbReference>
<dbReference type="SUPFAM" id="SSF46565">
    <property type="entry name" value="Chaperone J-domain"/>
    <property type="match status" value="1"/>
</dbReference>
<dbReference type="AlphaFoldDB" id="A0A0B7AXE6"/>
<dbReference type="PROSITE" id="PS50076">
    <property type="entry name" value="DNAJ_2"/>
    <property type="match status" value="1"/>
</dbReference>